<comment type="catalytic activity">
    <reaction evidence="9 11">
        <text>tRNA(Tyr) + L-tyrosine + ATP = L-tyrosyl-tRNA(Tyr) + AMP + diphosphate + H(+)</text>
        <dbReference type="Rhea" id="RHEA:10220"/>
        <dbReference type="Rhea" id="RHEA-COMP:9706"/>
        <dbReference type="Rhea" id="RHEA-COMP:9707"/>
        <dbReference type="ChEBI" id="CHEBI:15378"/>
        <dbReference type="ChEBI" id="CHEBI:30616"/>
        <dbReference type="ChEBI" id="CHEBI:33019"/>
        <dbReference type="ChEBI" id="CHEBI:58315"/>
        <dbReference type="ChEBI" id="CHEBI:78442"/>
        <dbReference type="ChEBI" id="CHEBI:78536"/>
        <dbReference type="ChEBI" id="CHEBI:456215"/>
        <dbReference type="EC" id="6.1.1.1"/>
    </reaction>
</comment>
<dbReference type="CDD" id="cd00395">
    <property type="entry name" value="Tyr_Trp_RS_core"/>
    <property type="match status" value="1"/>
</dbReference>
<dbReference type="GO" id="GO:0003723">
    <property type="term" value="F:RNA binding"/>
    <property type="evidence" value="ECO:0007669"/>
    <property type="project" value="UniProtKB-KW"/>
</dbReference>
<dbReference type="InterPro" id="IPR054608">
    <property type="entry name" value="SYY-like_C"/>
</dbReference>
<dbReference type="STRING" id="1849491.BVH56_05985"/>
<feature type="binding site" evidence="11">
    <location>
        <position position="36"/>
    </location>
    <ligand>
        <name>L-tyrosine</name>
        <dbReference type="ChEBI" id="CHEBI:58315"/>
    </ligand>
</feature>
<dbReference type="EMBL" id="RKRK01000002">
    <property type="protein sequence ID" value="RPF57691.1"/>
    <property type="molecule type" value="Genomic_DNA"/>
</dbReference>
<keyword evidence="15" id="KW-1185">Reference proteome</keyword>
<dbReference type="GO" id="GO:0004831">
    <property type="term" value="F:tyrosine-tRNA ligase activity"/>
    <property type="evidence" value="ECO:0007669"/>
    <property type="project" value="UniProtKB-UniRule"/>
</dbReference>
<keyword evidence="6 12" id="KW-0694">RNA-binding</keyword>
<name>A0A1Q1G2B7_9BACL</name>
<comment type="similarity">
    <text evidence="10 11">Belongs to the class-I aminoacyl-tRNA synthetase family. TyrS type 1 subfamily.</text>
</comment>
<comment type="function">
    <text evidence="11">Catalyzes the attachment of tyrosine to tRNA(Tyr) in a two-step reaction: tyrosine is first activated by ATP to form Tyr-AMP and then transferred to the acceptor end of tRNA(Tyr).</text>
</comment>
<dbReference type="Pfam" id="PF22421">
    <property type="entry name" value="SYY_C-terminal"/>
    <property type="match status" value="1"/>
</dbReference>
<gene>
    <name evidence="11" type="primary">tyrS</name>
    <name evidence="14" type="ORF">EDD62_0321</name>
</gene>
<feature type="binding site" evidence="11">
    <location>
        <position position="181"/>
    </location>
    <ligand>
        <name>L-tyrosine</name>
        <dbReference type="ChEBI" id="CHEBI:58315"/>
    </ligand>
</feature>
<dbReference type="GO" id="GO:0005524">
    <property type="term" value="F:ATP binding"/>
    <property type="evidence" value="ECO:0007669"/>
    <property type="project" value="UniProtKB-UniRule"/>
</dbReference>
<dbReference type="InterPro" id="IPR024088">
    <property type="entry name" value="Tyr-tRNA-ligase_bac-type"/>
</dbReference>
<evidence type="ECO:0000256" key="9">
    <source>
        <dbReference type="ARBA" id="ARBA00048248"/>
    </source>
</evidence>
<comment type="caution">
    <text evidence="14">The sequence shown here is derived from an EMBL/GenBank/DDBJ whole genome shotgun (WGS) entry which is preliminary data.</text>
</comment>
<evidence type="ECO:0000256" key="11">
    <source>
        <dbReference type="HAMAP-Rule" id="MF_02006"/>
    </source>
</evidence>
<dbReference type="HAMAP" id="MF_02006">
    <property type="entry name" value="Tyr_tRNA_synth_type1"/>
    <property type="match status" value="1"/>
</dbReference>
<reference evidence="14 15" key="1">
    <citation type="submission" date="2018-11" db="EMBL/GenBank/DDBJ databases">
        <title>Genomic Encyclopedia of Type Strains, Phase IV (KMG-IV): sequencing the most valuable type-strain genomes for metagenomic binning, comparative biology and taxonomic classification.</title>
        <authorList>
            <person name="Goeker M."/>
        </authorList>
    </citation>
    <scope>NUCLEOTIDE SEQUENCE [LARGE SCALE GENOMIC DNA]</scope>
    <source>
        <strain evidence="14 15">DSM 29158</strain>
    </source>
</reference>
<dbReference type="CDD" id="cd00165">
    <property type="entry name" value="S4"/>
    <property type="match status" value="1"/>
</dbReference>
<accession>A0A3N5CJ17</accession>
<evidence type="ECO:0000256" key="4">
    <source>
        <dbReference type="ARBA" id="ARBA00022741"/>
    </source>
</evidence>
<dbReference type="SUPFAM" id="SSF52374">
    <property type="entry name" value="Nucleotidylyl transferase"/>
    <property type="match status" value="1"/>
</dbReference>
<dbReference type="InterPro" id="IPR002307">
    <property type="entry name" value="Tyr-tRNA-ligase"/>
</dbReference>
<evidence type="ECO:0000256" key="8">
    <source>
        <dbReference type="ARBA" id="ARBA00023146"/>
    </source>
</evidence>
<dbReference type="OrthoDB" id="9804243at2"/>
<proteinExistence type="inferred from homology"/>
<dbReference type="GO" id="GO:0006437">
    <property type="term" value="P:tyrosyl-tRNA aminoacylation"/>
    <property type="evidence" value="ECO:0007669"/>
    <property type="project" value="UniProtKB-UniRule"/>
</dbReference>
<dbReference type="SUPFAM" id="SSF55174">
    <property type="entry name" value="Alpha-L RNA-binding motif"/>
    <property type="match status" value="1"/>
</dbReference>
<keyword evidence="5 11" id="KW-0067">ATP-binding</keyword>
<evidence type="ECO:0000256" key="6">
    <source>
        <dbReference type="ARBA" id="ARBA00022884"/>
    </source>
</evidence>
<protein>
    <recommendedName>
        <fullName evidence="11">Tyrosine--tRNA ligase</fullName>
        <ecNumber evidence="11">6.1.1.1</ecNumber>
    </recommendedName>
    <alternativeName>
        <fullName evidence="11">Tyrosyl-tRNA synthetase</fullName>
        <shortName evidence="11">TyrRS</shortName>
    </alternativeName>
</protein>
<dbReference type="Proteomes" id="UP000277108">
    <property type="component" value="Unassembled WGS sequence"/>
</dbReference>
<keyword evidence="2 11" id="KW-0963">Cytoplasm</keyword>
<feature type="domain" description="Tyrosine--tRNA ligase SYY-like C-terminal" evidence="13">
    <location>
        <begin position="342"/>
        <end position="424"/>
    </location>
</feature>
<evidence type="ECO:0000256" key="12">
    <source>
        <dbReference type="PROSITE-ProRule" id="PRU00182"/>
    </source>
</evidence>
<dbReference type="InterPro" id="IPR014729">
    <property type="entry name" value="Rossmann-like_a/b/a_fold"/>
</dbReference>
<sequence>MTSHLLEDLKWRGLVYQQTDEAEIEKLLNKESVKIYCGADPTGTSLHVGHLLPFMTLKRFLNAGHEPIVLVGGGTGIIGDPSGRSTERTLQSLEQVQQNVESLTKQLKALFKDEATDTSESTIRNVKFVNNYDWLKDISLIQFLRDYGKHVGVNYMLGKDSVQSRLETGISYTEFTYMILQAIDFGHLNQQYNCKMQIGGSDQWGNITAGIDLMRRMYGIQDAYGFTIPLITKADGSKFGKSAGNAIWLDPTLTSPYEFYQFFYNTQDADVIKFLKYFTFLSREEIENLETSVQEEPHLRKAQTALAQSVTEIVHGKEAVDTAKRISKALFSGNLKSLSTDEIKSGFNDVPHVELNRSTTNIVEALVETKISSSKRQAREDVDNGAIYVNGERIQDLKYAFTQEDTYDDSFMIIRRGKKKYFMVNLMD</sequence>
<dbReference type="InterPro" id="IPR024107">
    <property type="entry name" value="Tyr-tRNA-ligase_bac_1"/>
</dbReference>
<dbReference type="RefSeq" id="WP_077140576.1">
    <property type="nucleotide sequence ID" value="NZ_CBCSGK010000001.1"/>
</dbReference>
<evidence type="ECO:0000313" key="14">
    <source>
        <dbReference type="EMBL" id="RPF57691.1"/>
    </source>
</evidence>
<dbReference type="PANTHER" id="PTHR11766">
    <property type="entry name" value="TYROSYL-TRNA SYNTHETASE"/>
    <property type="match status" value="1"/>
</dbReference>
<keyword evidence="8 11" id="KW-0030">Aminoacyl-tRNA synthetase</keyword>
<keyword evidence="7 11" id="KW-0648">Protein biosynthesis</keyword>
<feature type="short sequence motif" description="'KMSKS' region" evidence="11">
    <location>
        <begin position="238"/>
        <end position="242"/>
    </location>
</feature>
<dbReference type="InterPro" id="IPR002305">
    <property type="entry name" value="aa-tRNA-synth_Ic"/>
</dbReference>
<keyword evidence="3 11" id="KW-0436">Ligase</keyword>
<comment type="subcellular location">
    <subcellularLocation>
        <location evidence="1 11">Cytoplasm</location>
    </subcellularLocation>
</comment>
<evidence type="ECO:0000256" key="5">
    <source>
        <dbReference type="ARBA" id="ARBA00022840"/>
    </source>
</evidence>
<feature type="binding site" evidence="11">
    <location>
        <position position="177"/>
    </location>
    <ligand>
        <name>L-tyrosine</name>
        <dbReference type="ChEBI" id="CHEBI:58315"/>
    </ligand>
</feature>
<evidence type="ECO:0000259" key="13">
    <source>
        <dbReference type="Pfam" id="PF22421"/>
    </source>
</evidence>
<dbReference type="NCBIfam" id="TIGR00234">
    <property type="entry name" value="tyrS"/>
    <property type="match status" value="1"/>
</dbReference>
<dbReference type="AlphaFoldDB" id="A0A1Q1G2B7"/>
<dbReference type="PRINTS" id="PR01040">
    <property type="entry name" value="TRNASYNTHTYR"/>
</dbReference>
<dbReference type="FunFam" id="3.40.50.620:FF:000008">
    <property type="entry name" value="Tyrosine--tRNA ligase"/>
    <property type="match status" value="1"/>
</dbReference>
<dbReference type="Pfam" id="PF00579">
    <property type="entry name" value="tRNA-synt_1b"/>
    <property type="match status" value="1"/>
</dbReference>
<dbReference type="Gene3D" id="1.10.240.10">
    <property type="entry name" value="Tyrosyl-Transfer RNA Synthetase"/>
    <property type="match status" value="1"/>
</dbReference>
<evidence type="ECO:0000256" key="1">
    <source>
        <dbReference type="ARBA" id="ARBA00004496"/>
    </source>
</evidence>
<accession>A0A1Q1G2B7</accession>
<organism evidence="14 15">
    <name type="scientific">Abyssicoccus albus</name>
    <dbReference type="NCBI Taxonomy" id="1817405"/>
    <lineage>
        <taxon>Bacteria</taxon>
        <taxon>Bacillati</taxon>
        <taxon>Bacillota</taxon>
        <taxon>Bacilli</taxon>
        <taxon>Bacillales</taxon>
        <taxon>Abyssicoccaceae</taxon>
    </lineage>
</organism>
<keyword evidence="4 11" id="KW-0547">Nucleotide-binding</keyword>
<dbReference type="PANTHER" id="PTHR11766:SF0">
    <property type="entry name" value="TYROSINE--TRNA LIGASE, MITOCHONDRIAL"/>
    <property type="match status" value="1"/>
</dbReference>
<comment type="subunit">
    <text evidence="11">Homodimer.</text>
</comment>
<dbReference type="GO" id="GO:0005829">
    <property type="term" value="C:cytosol"/>
    <property type="evidence" value="ECO:0007669"/>
    <property type="project" value="TreeGrafter"/>
</dbReference>
<dbReference type="GO" id="GO:0042803">
    <property type="term" value="F:protein homodimerization activity"/>
    <property type="evidence" value="ECO:0007669"/>
    <property type="project" value="UniProtKB-ARBA"/>
</dbReference>
<evidence type="ECO:0000256" key="3">
    <source>
        <dbReference type="ARBA" id="ARBA00022598"/>
    </source>
</evidence>
<dbReference type="Gene3D" id="3.10.290.10">
    <property type="entry name" value="RNA-binding S4 domain"/>
    <property type="match status" value="1"/>
</dbReference>
<dbReference type="FunFam" id="1.10.240.10:FF:000001">
    <property type="entry name" value="Tyrosine--tRNA ligase"/>
    <property type="match status" value="1"/>
</dbReference>
<feature type="binding site" evidence="11">
    <location>
        <position position="241"/>
    </location>
    <ligand>
        <name>ATP</name>
        <dbReference type="ChEBI" id="CHEBI:30616"/>
    </ligand>
</feature>
<dbReference type="Gene3D" id="3.40.50.620">
    <property type="entry name" value="HUPs"/>
    <property type="match status" value="1"/>
</dbReference>
<evidence type="ECO:0000256" key="2">
    <source>
        <dbReference type="ARBA" id="ARBA00022490"/>
    </source>
</evidence>
<feature type="short sequence motif" description="'HIGH' region" evidence="11">
    <location>
        <begin position="41"/>
        <end position="50"/>
    </location>
</feature>
<evidence type="ECO:0000256" key="7">
    <source>
        <dbReference type="ARBA" id="ARBA00022917"/>
    </source>
</evidence>
<dbReference type="PROSITE" id="PS50889">
    <property type="entry name" value="S4"/>
    <property type="match status" value="1"/>
</dbReference>
<dbReference type="EC" id="6.1.1.1" evidence="11"/>
<evidence type="ECO:0000313" key="15">
    <source>
        <dbReference type="Proteomes" id="UP000277108"/>
    </source>
</evidence>
<dbReference type="InterPro" id="IPR036986">
    <property type="entry name" value="S4_RNA-bd_sf"/>
</dbReference>
<evidence type="ECO:0000256" key="10">
    <source>
        <dbReference type="ARBA" id="ARBA00060965"/>
    </source>
</evidence>